<keyword evidence="2" id="KW-1185">Reference proteome</keyword>
<organism evidence="1 2">
    <name type="scientific">Colletotrichum phormii</name>
    <dbReference type="NCBI Taxonomy" id="359342"/>
    <lineage>
        <taxon>Eukaryota</taxon>
        <taxon>Fungi</taxon>
        <taxon>Dikarya</taxon>
        <taxon>Ascomycota</taxon>
        <taxon>Pezizomycotina</taxon>
        <taxon>Sordariomycetes</taxon>
        <taxon>Hypocreomycetidae</taxon>
        <taxon>Glomerellales</taxon>
        <taxon>Glomerellaceae</taxon>
        <taxon>Colletotrichum</taxon>
        <taxon>Colletotrichum acutatum species complex</taxon>
    </lineage>
</organism>
<evidence type="ECO:0000313" key="2">
    <source>
        <dbReference type="Proteomes" id="UP001243989"/>
    </source>
</evidence>
<name>A0AAI9ZZE0_9PEZI</name>
<gene>
    <name evidence="1" type="ORF">BDP81DRAFT_417937</name>
</gene>
<protein>
    <submittedName>
        <fullName evidence="1">Uncharacterized protein</fullName>
    </submittedName>
</protein>
<evidence type="ECO:0000313" key="1">
    <source>
        <dbReference type="EMBL" id="KAK1641045.1"/>
    </source>
</evidence>
<dbReference type="Proteomes" id="UP001243989">
    <property type="component" value="Unassembled WGS sequence"/>
</dbReference>
<dbReference type="RefSeq" id="XP_060449652.1">
    <property type="nucleotide sequence ID" value="XM_060589664.1"/>
</dbReference>
<dbReference type="EMBL" id="JAHMHQ010000003">
    <property type="protein sequence ID" value="KAK1641045.1"/>
    <property type="molecule type" value="Genomic_DNA"/>
</dbReference>
<sequence>MRPRGLGQVSLMLDGIVVYMLWYRRSSCCTAPADIVILVKSYLWKRLPAVVAP</sequence>
<proteinExistence type="predicted"/>
<accession>A0AAI9ZZE0</accession>
<dbReference type="AlphaFoldDB" id="A0AAI9ZZE0"/>
<dbReference type="GeneID" id="85474526"/>
<comment type="caution">
    <text evidence="1">The sequence shown here is derived from an EMBL/GenBank/DDBJ whole genome shotgun (WGS) entry which is preliminary data.</text>
</comment>
<reference evidence="1" key="1">
    <citation type="submission" date="2021-06" db="EMBL/GenBank/DDBJ databases">
        <title>Comparative genomics, transcriptomics and evolutionary studies reveal genomic signatures of adaptation to plant cell wall in hemibiotrophic fungi.</title>
        <authorList>
            <consortium name="DOE Joint Genome Institute"/>
            <person name="Baroncelli R."/>
            <person name="Diaz J.F."/>
            <person name="Benocci T."/>
            <person name="Peng M."/>
            <person name="Battaglia E."/>
            <person name="Haridas S."/>
            <person name="Andreopoulos W."/>
            <person name="Labutti K."/>
            <person name="Pangilinan J."/>
            <person name="Floch G.L."/>
            <person name="Makela M.R."/>
            <person name="Henrissat B."/>
            <person name="Grigoriev I.V."/>
            <person name="Crouch J.A."/>
            <person name="De Vries R.P."/>
            <person name="Sukno S.A."/>
            <person name="Thon M.R."/>
        </authorList>
    </citation>
    <scope>NUCLEOTIDE SEQUENCE</scope>
    <source>
        <strain evidence="1">CBS 102054</strain>
    </source>
</reference>